<feature type="region of interest" description="Disordered" evidence="1">
    <location>
        <begin position="100"/>
        <end position="125"/>
    </location>
</feature>
<reference evidence="3 4" key="1">
    <citation type="submission" date="2019-04" db="EMBL/GenBank/DDBJ databases">
        <title>Isolation and identification of Cellulomonas shaoxiangyii sp. Nov. isolated from feces of the Tibetan antelopes (Pantholops hodgsonii) in the Qinghai-Tibet plateau of China.</title>
        <authorList>
            <person name="Tian Z."/>
        </authorList>
    </citation>
    <scope>NUCLEOTIDE SEQUENCE [LARGE SCALE GENOMIC DNA]</scope>
    <source>
        <strain evidence="3 4">Z28</strain>
    </source>
</reference>
<keyword evidence="2" id="KW-1133">Transmembrane helix</keyword>
<feature type="region of interest" description="Disordered" evidence="1">
    <location>
        <begin position="1"/>
        <end position="31"/>
    </location>
</feature>
<feature type="compositionally biased region" description="Pro residues" evidence="1">
    <location>
        <begin position="1"/>
        <end position="23"/>
    </location>
</feature>
<organism evidence="3 4">
    <name type="scientific">Cellulomonas shaoxiangyii</name>
    <dbReference type="NCBI Taxonomy" id="2566013"/>
    <lineage>
        <taxon>Bacteria</taxon>
        <taxon>Bacillati</taxon>
        <taxon>Actinomycetota</taxon>
        <taxon>Actinomycetes</taxon>
        <taxon>Micrococcales</taxon>
        <taxon>Cellulomonadaceae</taxon>
        <taxon>Cellulomonas</taxon>
    </lineage>
</organism>
<feature type="transmembrane region" description="Helical" evidence="2">
    <location>
        <begin position="38"/>
        <end position="59"/>
    </location>
</feature>
<dbReference type="AlphaFoldDB" id="A0A4P7SKP6"/>
<dbReference type="RefSeq" id="WP_135972044.1">
    <property type="nucleotide sequence ID" value="NZ_CP039291.1"/>
</dbReference>
<sequence length="175" mass="18163">MTVPPEPLPEPPAGPTPPPPGVDPAPGGGARAGRRGRVVALVVAVAVVVAGVVVAYVLATRPPSEEARIQELVTQFARAVDRENLSDIVALLCEEEAEGILEDDDYDPDAGGTEEGGADSRPVEASDVRVTGDVASAVVSRPGQPDTTLWFRIEEGRWTVCAPAGDEPEPTPGTR</sequence>
<protein>
    <recommendedName>
        <fullName evidence="5">DUF4878 domain-containing protein</fullName>
    </recommendedName>
</protein>
<evidence type="ECO:0000256" key="1">
    <source>
        <dbReference type="SAM" id="MobiDB-lite"/>
    </source>
</evidence>
<keyword evidence="4" id="KW-1185">Reference proteome</keyword>
<evidence type="ECO:0000313" key="4">
    <source>
        <dbReference type="Proteomes" id="UP000296469"/>
    </source>
</evidence>
<dbReference type="KEGG" id="celz:E5225_15610"/>
<gene>
    <name evidence="3" type="ORF">E5225_15610</name>
</gene>
<proteinExistence type="predicted"/>
<dbReference type="EMBL" id="CP039291">
    <property type="protein sequence ID" value="QCB94770.1"/>
    <property type="molecule type" value="Genomic_DNA"/>
</dbReference>
<keyword evidence="2" id="KW-0812">Transmembrane</keyword>
<evidence type="ECO:0000256" key="2">
    <source>
        <dbReference type="SAM" id="Phobius"/>
    </source>
</evidence>
<keyword evidence="2" id="KW-0472">Membrane</keyword>
<dbReference type="OrthoDB" id="4638542at2"/>
<evidence type="ECO:0008006" key="5">
    <source>
        <dbReference type="Google" id="ProtNLM"/>
    </source>
</evidence>
<evidence type="ECO:0000313" key="3">
    <source>
        <dbReference type="EMBL" id="QCB94770.1"/>
    </source>
</evidence>
<name>A0A4P7SKP6_9CELL</name>
<accession>A0A4P7SKP6</accession>
<dbReference type="Proteomes" id="UP000296469">
    <property type="component" value="Chromosome"/>
</dbReference>